<evidence type="ECO:0000313" key="2">
    <source>
        <dbReference type="EnsemblMetazoa" id="MESCA007796-PA"/>
    </source>
</evidence>
<dbReference type="EMBL" id="CAQQ02077385">
    <property type="status" value="NOT_ANNOTATED_CDS"/>
    <property type="molecule type" value="Genomic_DNA"/>
</dbReference>
<keyword evidence="3" id="KW-1185">Reference proteome</keyword>
<dbReference type="STRING" id="36166.T1GVI8"/>
<dbReference type="EMBL" id="CAQQ02077384">
    <property type="status" value="NOT_ANNOTATED_CDS"/>
    <property type="molecule type" value="Genomic_DNA"/>
</dbReference>
<feature type="region of interest" description="Disordered" evidence="1">
    <location>
        <begin position="184"/>
        <end position="217"/>
    </location>
</feature>
<accession>T1GVI8</accession>
<name>T1GVI8_MEGSC</name>
<dbReference type="EMBL" id="CAQQ02077383">
    <property type="status" value="NOT_ANNOTATED_CDS"/>
    <property type="molecule type" value="Genomic_DNA"/>
</dbReference>
<organism evidence="2 3">
    <name type="scientific">Megaselia scalaris</name>
    <name type="common">Humpbacked fly</name>
    <name type="synonym">Phora scalaris</name>
    <dbReference type="NCBI Taxonomy" id="36166"/>
    <lineage>
        <taxon>Eukaryota</taxon>
        <taxon>Metazoa</taxon>
        <taxon>Ecdysozoa</taxon>
        <taxon>Arthropoda</taxon>
        <taxon>Hexapoda</taxon>
        <taxon>Insecta</taxon>
        <taxon>Pterygota</taxon>
        <taxon>Neoptera</taxon>
        <taxon>Endopterygota</taxon>
        <taxon>Diptera</taxon>
        <taxon>Brachycera</taxon>
        <taxon>Muscomorpha</taxon>
        <taxon>Platypezoidea</taxon>
        <taxon>Phoridae</taxon>
        <taxon>Megaseliini</taxon>
        <taxon>Megaselia</taxon>
    </lineage>
</organism>
<dbReference type="AlphaFoldDB" id="T1GVI8"/>
<sequence length="217" mass="23591">METAFSSIQFIITSQHFHHGKMKIRCAAHIHDVYWQTTEKSIEEDRHLYQSVHGNTIDFMSRSYDSESSDENNYLTDLHIQADETACSTADETSCSTADETACSTADETACSTADKIAFSTAGDVSSLNAANNTSETMGKLSRTTTIVISLIFIAISQVLVKIHLSLLLLPSVSATQKQLSERISSSSSASSSSSSSSATSATRSVRKMELHQFINS</sequence>
<dbReference type="HOGENOM" id="CLU_1273518_0_0_1"/>
<evidence type="ECO:0000256" key="1">
    <source>
        <dbReference type="SAM" id="MobiDB-lite"/>
    </source>
</evidence>
<feature type="compositionally biased region" description="Low complexity" evidence="1">
    <location>
        <begin position="185"/>
        <end position="203"/>
    </location>
</feature>
<reference evidence="3" key="1">
    <citation type="submission" date="2013-02" db="EMBL/GenBank/DDBJ databases">
        <authorList>
            <person name="Hughes D."/>
        </authorList>
    </citation>
    <scope>NUCLEOTIDE SEQUENCE</scope>
    <source>
        <strain>Durham</strain>
        <strain evidence="3">NC isolate 2 -- Noor lab</strain>
    </source>
</reference>
<proteinExistence type="predicted"/>
<evidence type="ECO:0000313" key="3">
    <source>
        <dbReference type="Proteomes" id="UP000015102"/>
    </source>
</evidence>
<reference evidence="2" key="2">
    <citation type="submission" date="2015-06" db="UniProtKB">
        <authorList>
            <consortium name="EnsemblMetazoa"/>
        </authorList>
    </citation>
    <scope>IDENTIFICATION</scope>
</reference>
<dbReference type="Proteomes" id="UP000015102">
    <property type="component" value="Unassembled WGS sequence"/>
</dbReference>
<protein>
    <submittedName>
        <fullName evidence="2">Uncharacterized protein</fullName>
    </submittedName>
</protein>
<dbReference type="EnsemblMetazoa" id="MESCA007796-RA">
    <property type="protein sequence ID" value="MESCA007796-PA"/>
    <property type="gene ID" value="MESCA007796"/>
</dbReference>